<protein>
    <submittedName>
        <fullName evidence="1">Uncharacterized protein</fullName>
    </submittedName>
</protein>
<organism evidence="1">
    <name type="scientific">Harvfovirus sp</name>
    <dbReference type="NCBI Taxonomy" id="2487768"/>
    <lineage>
        <taxon>Viruses</taxon>
        <taxon>Varidnaviria</taxon>
        <taxon>Bamfordvirae</taxon>
        <taxon>Nucleocytoviricota</taxon>
        <taxon>Megaviricetes</taxon>
        <taxon>Imitervirales</taxon>
        <taxon>Mimiviridae</taxon>
        <taxon>Klosneuvirinae</taxon>
    </lineage>
</organism>
<accession>A0A3G5A1B8</accession>
<evidence type="ECO:0000313" key="1">
    <source>
        <dbReference type="EMBL" id="AYV81008.1"/>
    </source>
</evidence>
<name>A0A3G5A1B8_9VIRU</name>
<proteinExistence type="predicted"/>
<sequence>MFRSGSILKTSLDDEGRLMDQIRNVESKGAAGSTIFVDRFYPVPFARMSLHVSAKASLSIENAGGSSDFSEALSIDLMAARFGASKFALEMEVEYWISYKKCDFVTVIHNQNFGVSVTRAMGYPKATNFTEGHATKLLNSKINGLLAAREVVGEKHHFTKCILHVWCQTNEIASLICKAHQVMVLADSVISQVIVLVTVCIEKYIYTNTL</sequence>
<dbReference type="EMBL" id="MK072255">
    <property type="protein sequence ID" value="AYV81008.1"/>
    <property type="molecule type" value="Genomic_DNA"/>
</dbReference>
<reference evidence="1" key="1">
    <citation type="submission" date="2018-10" db="EMBL/GenBank/DDBJ databases">
        <title>Hidden diversity of soil giant viruses.</title>
        <authorList>
            <person name="Schulz F."/>
            <person name="Alteio L."/>
            <person name="Goudeau D."/>
            <person name="Ryan E.M."/>
            <person name="Malmstrom R.R."/>
            <person name="Blanchard J."/>
            <person name="Woyke T."/>
        </authorList>
    </citation>
    <scope>NUCLEOTIDE SEQUENCE</scope>
    <source>
        <strain evidence="1">HAV1</strain>
    </source>
</reference>
<gene>
    <name evidence="1" type="ORF">Harvfovirus13_14</name>
</gene>